<dbReference type="WBParaSite" id="TASK_0000865501-mRNA-1">
    <property type="protein sequence ID" value="TASK_0000865501-mRNA-1"/>
    <property type="gene ID" value="TASK_0000865501"/>
</dbReference>
<reference evidence="1 2" key="2">
    <citation type="submission" date="2018-11" db="EMBL/GenBank/DDBJ databases">
        <authorList>
            <consortium name="Pathogen Informatics"/>
        </authorList>
    </citation>
    <scope>NUCLEOTIDE SEQUENCE [LARGE SCALE GENOMIC DNA]</scope>
</reference>
<dbReference type="EMBL" id="UYRS01018854">
    <property type="protein sequence ID" value="VDK40775.1"/>
    <property type="molecule type" value="Genomic_DNA"/>
</dbReference>
<gene>
    <name evidence="1" type="ORF">TASK_LOCUS8656</name>
</gene>
<evidence type="ECO:0000313" key="2">
    <source>
        <dbReference type="Proteomes" id="UP000282613"/>
    </source>
</evidence>
<proteinExistence type="predicted"/>
<sequence>MERLDKFLKIDICKHLNGLDTANLVEVPGMKCILNSLTIKRILRDYVRQLDWVDAKLYRLLHSALALTEAQTESETTILCKAIRYYHEDRQSHASRLQQGLPLHNRAIHVLSTECLTAELPTLQPFITTHFVTEQEGIQFHTHNSGEEMNDLLRCFQTAFVCKFDVVMYTMNFTTQRLARRIQWHLLWRLMAIITKIASERMLRPPILLIRQVELEQTEGSMSARDHFECLIGNLSRLIDGISRDGLAPPVSADSCGWWRVWRIHQHGEMFDNIDEAFHWATLQIATSSGEGSS</sequence>
<keyword evidence="2" id="KW-1185">Reference proteome</keyword>
<dbReference type="Proteomes" id="UP000282613">
    <property type="component" value="Unassembled WGS sequence"/>
</dbReference>
<accession>A0A0R3WD30</accession>
<organism evidence="3">
    <name type="scientific">Taenia asiatica</name>
    <name type="common">Asian tapeworm</name>
    <dbReference type="NCBI Taxonomy" id="60517"/>
    <lineage>
        <taxon>Eukaryota</taxon>
        <taxon>Metazoa</taxon>
        <taxon>Spiralia</taxon>
        <taxon>Lophotrochozoa</taxon>
        <taxon>Platyhelminthes</taxon>
        <taxon>Cestoda</taxon>
        <taxon>Eucestoda</taxon>
        <taxon>Cyclophyllidea</taxon>
        <taxon>Taeniidae</taxon>
        <taxon>Taenia</taxon>
    </lineage>
</organism>
<protein>
    <submittedName>
        <fullName evidence="3">Protein-serine/threonine phosphatase</fullName>
    </submittedName>
</protein>
<evidence type="ECO:0000313" key="3">
    <source>
        <dbReference type="WBParaSite" id="TASK_0000865501-mRNA-1"/>
    </source>
</evidence>
<name>A0A0R3WD30_TAEAS</name>
<reference evidence="3" key="1">
    <citation type="submission" date="2017-02" db="UniProtKB">
        <authorList>
            <consortium name="WormBaseParasite"/>
        </authorList>
    </citation>
    <scope>IDENTIFICATION</scope>
</reference>
<evidence type="ECO:0000313" key="1">
    <source>
        <dbReference type="EMBL" id="VDK40775.1"/>
    </source>
</evidence>
<dbReference type="OrthoDB" id="6226546at2759"/>
<dbReference type="AlphaFoldDB" id="A0A0R3WD30"/>